<keyword evidence="2" id="KW-1133">Transmembrane helix</keyword>
<feature type="region of interest" description="Disordered" evidence="1">
    <location>
        <begin position="61"/>
        <end position="80"/>
    </location>
</feature>
<sequence length="80" mass="9241">MTVSSTFAMFLRELPGWYLWGGIFLPVALLLLLVIAHLQWKLQETEAELLAAPDPRETAYRLCHGNRSSPRRQTRQHVHT</sequence>
<comment type="caution">
    <text evidence="3">The sequence shown here is derived from an EMBL/GenBank/DDBJ whole genome shotgun (WGS) entry which is preliminary data.</text>
</comment>
<keyword evidence="4" id="KW-1185">Reference proteome</keyword>
<dbReference type="Proteomes" id="UP001591681">
    <property type="component" value="Unassembled WGS sequence"/>
</dbReference>
<feature type="transmembrane region" description="Helical" evidence="2">
    <location>
        <begin position="17"/>
        <end position="36"/>
    </location>
</feature>
<name>A0ABD1J843_9TELE</name>
<proteinExistence type="predicted"/>
<dbReference type="AlphaFoldDB" id="A0ABD1J843"/>
<gene>
    <name evidence="3" type="ORF">ACEWY4_022318</name>
</gene>
<protein>
    <submittedName>
        <fullName evidence="3">Uncharacterized protein</fullName>
    </submittedName>
</protein>
<dbReference type="EMBL" id="JBHFQA010000019">
    <property type="protein sequence ID" value="KAL2082500.1"/>
    <property type="molecule type" value="Genomic_DNA"/>
</dbReference>
<evidence type="ECO:0000256" key="2">
    <source>
        <dbReference type="SAM" id="Phobius"/>
    </source>
</evidence>
<accession>A0ABD1J843</accession>
<keyword evidence="2" id="KW-0812">Transmembrane</keyword>
<evidence type="ECO:0000313" key="4">
    <source>
        <dbReference type="Proteomes" id="UP001591681"/>
    </source>
</evidence>
<feature type="compositionally biased region" description="Basic residues" evidence="1">
    <location>
        <begin position="69"/>
        <end position="80"/>
    </location>
</feature>
<organism evidence="3 4">
    <name type="scientific">Coilia grayii</name>
    <name type="common">Gray's grenadier anchovy</name>
    <dbReference type="NCBI Taxonomy" id="363190"/>
    <lineage>
        <taxon>Eukaryota</taxon>
        <taxon>Metazoa</taxon>
        <taxon>Chordata</taxon>
        <taxon>Craniata</taxon>
        <taxon>Vertebrata</taxon>
        <taxon>Euteleostomi</taxon>
        <taxon>Actinopterygii</taxon>
        <taxon>Neopterygii</taxon>
        <taxon>Teleostei</taxon>
        <taxon>Clupei</taxon>
        <taxon>Clupeiformes</taxon>
        <taxon>Clupeoidei</taxon>
        <taxon>Engraulidae</taxon>
        <taxon>Coilinae</taxon>
        <taxon>Coilia</taxon>
    </lineage>
</organism>
<evidence type="ECO:0000313" key="3">
    <source>
        <dbReference type="EMBL" id="KAL2082500.1"/>
    </source>
</evidence>
<evidence type="ECO:0000256" key="1">
    <source>
        <dbReference type="SAM" id="MobiDB-lite"/>
    </source>
</evidence>
<keyword evidence="2" id="KW-0472">Membrane</keyword>
<reference evidence="3 4" key="1">
    <citation type="submission" date="2024-09" db="EMBL/GenBank/DDBJ databases">
        <title>A chromosome-level genome assembly of Gray's grenadier anchovy, Coilia grayii.</title>
        <authorList>
            <person name="Fu Z."/>
        </authorList>
    </citation>
    <scope>NUCLEOTIDE SEQUENCE [LARGE SCALE GENOMIC DNA]</scope>
    <source>
        <strain evidence="3">G4</strain>
        <tissue evidence="3">Muscle</tissue>
    </source>
</reference>